<dbReference type="EMBL" id="GGEC01091543">
    <property type="protein sequence ID" value="MBX72027.1"/>
    <property type="molecule type" value="Transcribed_RNA"/>
</dbReference>
<evidence type="ECO:0000313" key="1">
    <source>
        <dbReference type="EMBL" id="MBX72027.1"/>
    </source>
</evidence>
<organism evidence="1">
    <name type="scientific">Rhizophora mucronata</name>
    <name type="common">Asiatic mangrove</name>
    <dbReference type="NCBI Taxonomy" id="61149"/>
    <lineage>
        <taxon>Eukaryota</taxon>
        <taxon>Viridiplantae</taxon>
        <taxon>Streptophyta</taxon>
        <taxon>Embryophyta</taxon>
        <taxon>Tracheophyta</taxon>
        <taxon>Spermatophyta</taxon>
        <taxon>Magnoliopsida</taxon>
        <taxon>eudicotyledons</taxon>
        <taxon>Gunneridae</taxon>
        <taxon>Pentapetalae</taxon>
        <taxon>rosids</taxon>
        <taxon>fabids</taxon>
        <taxon>Malpighiales</taxon>
        <taxon>Rhizophoraceae</taxon>
        <taxon>Rhizophora</taxon>
    </lineage>
</organism>
<dbReference type="AlphaFoldDB" id="A0A2P2QYJ5"/>
<sequence>MTNMRYGFPKCRYTQCNHATLEAKYQSSIGHVHGQMLFQNIDSWSPRSFLQQVQLKKCT</sequence>
<proteinExistence type="predicted"/>
<protein>
    <submittedName>
        <fullName evidence="1">Uncharacterized protein</fullName>
    </submittedName>
</protein>
<accession>A0A2P2QYJ5</accession>
<name>A0A2P2QYJ5_RHIMU</name>
<reference evidence="1" key="1">
    <citation type="submission" date="2018-02" db="EMBL/GenBank/DDBJ databases">
        <title>Rhizophora mucronata_Transcriptome.</title>
        <authorList>
            <person name="Meera S.P."/>
            <person name="Sreeshan A."/>
            <person name="Augustine A."/>
        </authorList>
    </citation>
    <scope>NUCLEOTIDE SEQUENCE</scope>
    <source>
        <tissue evidence="1">Leaf</tissue>
    </source>
</reference>